<evidence type="ECO:0000256" key="1">
    <source>
        <dbReference type="ARBA" id="ARBA00001823"/>
    </source>
</evidence>
<protein>
    <recommendedName>
        <fullName evidence="5 13">Adenylyl-sulfate kinase</fullName>
        <ecNumber evidence="5 13">2.7.1.25</ecNumber>
    </recommendedName>
    <alternativeName>
        <fullName evidence="11 13">APS kinase</fullName>
    </alternativeName>
    <alternativeName>
        <fullName evidence="12 13">ATP adenosine-5'-phosphosulfate 3'-phosphotransferase</fullName>
    </alternativeName>
    <alternativeName>
        <fullName evidence="10 13">Adenosine-5'-phosphosulfate kinase</fullName>
    </alternativeName>
</protein>
<comment type="similarity">
    <text evidence="4 13 14">Belongs to the APS kinase family.</text>
</comment>
<accession>A0ABT4Q6R6</accession>
<keyword evidence="6 13" id="KW-0808">Transferase</keyword>
<comment type="catalytic activity">
    <reaction evidence="1 13 14">
        <text>adenosine 5'-phosphosulfate + ATP = 3'-phosphoadenylyl sulfate + ADP + H(+)</text>
        <dbReference type="Rhea" id="RHEA:24152"/>
        <dbReference type="ChEBI" id="CHEBI:15378"/>
        <dbReference type="ChEBI" id="CHEBI:30616"/>
        <dbReference type="ChEBI" id="CHEBI:58243"/>
        <dbReference type="ChEBI" id="CHEBI:58339"/>
        <dbReference type="ChEBI" id="CHEBI:456216"/>
        <dbReference type="EC" id="2.7.1.25"/>
    </reaction>
</comment>
<evidence type="ECO:0000313" key="16">
    <source>
        <dbReference type="EMBL" id="MCZ8512565.1"/>
    </source>
</evidence>
<evidence type="ECO:0000256" key="6">
    <source>
        <dbReference type="ARBA" id="ARBA00022679"/>
    </source>
</evidence>
<reference evidence="16 17" key="1">
    <citation type="submission" date="2022-12" db="EMBL/GenBank/DDBJ databases">
        <title>Draft genome sequence of Paenibacillus sp. dW9.</title>
        <authorList>
            <person name="Choi E.-W."/>
            <person name="Kim D.-U."/>
        </authorList>
    </citation>
    <scope>NUCLEOTIDE SEQUENCE [LARGE SCALE GENOMIC DNA]</scope>
    <source>
        <strain evidence="17">dW9</strain>
    </source>
</reference>
<dbReference type="RefSeq" id="WP_269881015.1">
    <property type="nucleotide sequence ID" value="NZ_JAQAGZ010000005.1"/>
</dbReference>
<feature type="active site" description="Phosphoserine intermediate" evidence="13">
    <location>
        <position position="109"/>
    </location>
</feature>
<feature type="binding site" evidence="13">
    <location>
        <begin position="35"/>
        <end position="42"/>
    </location>
    <ligand>
        <name>ATP</name>
        <dbReference type="ChEBI" id="CHEBI:30616"/>
    </ligand>
</feature>
<feature type="domain" description="APS kinase" evidence="15">
    <location>
        <begin position="29"/>
        <end position="177"/>
    </location>
</feature>
<gene>
    <name evidence="13 16" type="primary">cysC</name>
    <name evidence="16" type="ORF">O9H85_09075</name>
</gene>
<evidence type="ECO:0000256" key="3">
    <source>
        <dbReference type="ARBA" id="ARBA00004806"/>
    </source>
</evidence>
<evidence type="ECO:0000256" key="9">
    <source>
        <dbReference type="ARBA" id="ARBA00022840"/>
    </source>
</evidence>
<dbReference type="PANTHER" id="PTHR11055:SF1">
    <property type="entry name" value="PAPS SYNTHETASE, ISOFORM D"/>
    <property type="match status" value="1"/>
</dbReference>
<keyword evidence="17" id="KW-1185">Reference proteome</keyword>
<dbReference type="HAMAP" id="MF_00065">
    <property type="entry name" value="Adenylyl_sulf_kinase"/>
    <property type="match status" value="1"/>
</dbReference>
<evidence type="ECO:0000256" key="10">
    <source>
        <dbReference type="ARBA" id="ARBA00029724"/>
    </source>
</evidence>
<evidence type="ECO:0000259" key="15">
    <source>
        <dbReference type="Pfam" id="PF01583"/>
    </source>
</evidence>
<evidence type="ECO:0000256" key="11">
    <source>
        <dbReference type="ARBA" id="ARBA00031393"/>
    </source>
</evidence>
<keyword evidence="8 13" id="KW-0418">Kinase</keyword>
<keyword evidence="13" id="KW-0597">Phosphoprotein</keyword>
<evidence type="ECO:0000256" key="7">
    <source>
        <dbReference type="ARBA" id="ARBA00022741"/>
    </source>
</evidence>
<dbReference type="NCBIfam" id="NF003013">
    <property type="entry name" value="PRK03846.1"/>
    <property type="match status" value="1"/>
</dbReference>
<dbReference type="InterPro" id="IPR059117">
    <property type="entry name" value="APS_kinase_dom"/>
</dbReference>
<organism evidence="16 17">
    <name type="scientific">Paenibacillus gyeongsangnamensis</name>
    <dbReference type="NCBI Taxonomy" id="3388067"/>
    <lineage>
        <taxon>Bacteria</taxon>
        <taxon>Bacillati</taxon>
        <taxon>Bacillota</taxon>
        <taxon>Bacilli</taxon>
        <taxon>Bacillales</taxon>
        <taxon>Paenibacillaceae</taxon>
        <taxon>Paenibacillus</taxon>
    </lineage>
</organism>
<comment type="caution">
    <text evidence="16">The sequence shown here is derived from an EMBL/GenBank/DDBJ whole genome shotgun (WGS) entry which is preliminary data.</text>
</comment>
<keyword evidence="7 13" id="KW-0547">Nucleotide-binding</keyword>
<dbReference type="EC" id="2.7.1.25" evidence="5 13"/>
<evidence type="ECO:0000256" key="2">
    <source>
        <dbReference type="ARBA" id="ARBA00002632"/>
    </source>
</evidence>
<name>A0ABT4Q6R6_9BACL</name>
<dbReference type="PANTHER" id="PTHR11055">
    <property type="entry name" value="BIFUNCTIONAL 3'-PHOSPHOADENOSINE 5'-PHOSPHOSULFATE SYNTHASE"/>
    <property type="match status" value="1"/>
</dbReference>
<dbReference type="GO" id="GO:0004020">
    <property type="term" value="F:adenylylsulfate kinase activity"/>
    <property type="evidence" value="ECO:0007669"/>
    <property type="project" value="UniProtKB-EC"/>
</dbReference>
<comment type="function">
    <text evidence="2 13 14">Catalyzes the synthesis of activated sulfate.</text>
</comment>
<evidence type="ECO:0000313" key="17">
    <source>
        <dbReference type="Proteomes" id="UP001527882"/>
    </source>
</evidence>
<dbReference type="InterPro" id="IPR027417">
    <property type="entry name" value="P-loop_NTPase"/>
</dbReference>
<dbReference type="SUPFAM" id="SSF52540">
    <property type="entry name" value="P-loop containing nucleoside triphosphate hydrolases"/>
    <property type="match status" value="1"/>
</dbReference>
<dbReference type="CDD" id="cd02027">
    <property type="entry name" value="APSK"/>
    <property type="match status" value="1"/>
</dbReference>
<evidence type="ECO:0000256" key="12">
    <source>
        <dbReference type="ARBA" id="ARBA00031464"/>
    </source>
</evidence>
<evidence type="ECO:0000256" key="8">
    <source>
        <dbReference type="ARBA" id="ARBA00022777"/>
    </source>
</evidence>
<evidence type="ECO:0000256" key="14">
    <source>
        <dbReference type="RuleBase" id="RU004347"/>
    </source>
</evidence>
<dbReference type="EMBL" id="JAQAGZ010000005">
    <property type="protein sequence ID" value="MCZ8512565.1"/>
    <property type="molecule type" value="Genomic_DNA"/>
</dbReference>
<evidence type="ECO:0000256" key="5">
    <source>
        <dbReference type="ARBA" id="ARBA00012121"/>
    </source>
</evidence>
<keyword evidence="9 13" id="KW-0067">ATP-binding</keyword>
<dbReference type="InterPro" id="IPR002891">
    <property type="entry name" value="APS"/>
</dbReference>
<dbReference type="Proteomes" id="UP001527882">
    <property type="component" value="Unassembled WGS sequence"/>
</dbReference>
<proteinExistence type="inferred from homology"/>
<dbReference type="Gene3D" id="3.40.50.300">
    <property type="entry name" value="P-loop containing nucleotide triphosphate hydrolases"/>
    <property type="match status" value="1"/>
</dbReference>
<evidence type="ECO:0000256" key="4">
    <source>
        <dbReference type="ARBA" id="ARBA00007008"/>
    </source>
</evidence>
<comment type="pathway">
    <text evidence="3 13 14">Sulfur metabolism; hydrogen sulfide biosynthesis; sulfite from sulfate: step 2/3.</text>
</comment>
<sequence>METKTDHIIWHHGVVTPMERKVLNGHGSGVIWFTGLSGSGKSSLASAMEKKLFDLGIRSYILDGDNLRHGLNKNLGFSPDDRRENLRRVGEVAKLFVDAGLYALSAFISPFQRDRQMVKEIFGDKDFIEVYVSCPLTVCEKRDPKGLYKKARKGEIKDFTGVSSPYEPPVNPDIVVQTNIYSIEECADSIVKYLIEHSSQEANSPQLL</sequence>
<evidence type="ECO:0000256" key="13">
    <source>
        <dbReference type="HAMAP-Rule" id="MF_00065"/>
    </source>
</evidence>
<dbReference type="Pfam" id="PF01583">
    <property type="entry name" value="APS_kinase"/>
    <property type="match status" value="1"/>
</dbReference>
<dbReference type="NCBIfam" id="TIGR00455">
    <property type="entry name" value="apsK"/>
    <property type="match status" value="1"/>
</dbReference>